<sequence>MAPRFKLNILWLENELGIAIDQLQAGEQIPLTDYFFWPKSDTWDQIRQELETKPWILTKEKAQLLNATATIMNEWQNSMNKTAK</sequence>
<evidence type="ECO:0000256" key="3">
    <source>
        <dbReference type="ARBA" id="ARBA00022980"/>
    </source>
</evidence>
<evidence type="ECO:0000313" key="10">
    <source>
        <dbReference type="EMBL" id="QRN73123.1"/>
    </source>
</evidence>
<comment type="similarity">
    <text evidence="1">Belongs to the chloroplast-specific ribosomal protein cS23 family.</text>
</comment>
<dbReference type="InterPro" id="IPR038447">
    <property type="entry name" value="PSRP-3/Ycf65_sf"/>
</dbReference>
<dbReference type="EMBL" id="MT471330">
    <property type="protein sequence ID" value="QRN73447.1"/>
    <property type="molecule type" value="Genomic_DNA"/>
</dbReference>
<reference evidence="11" key="2">
    <citation type="journal article" name="Harmful Algae">
        <title>Development of a high-resolution molecular marker for tracking Phaeocystis globosa genetic diversity through comparative analysis of chloroplast genomes.</title>
        <authorList>
            <person name="Song H."/>
            <person name="Liu F."/>
            <person name="Li Z."/>
            <person name="Xu Q."/>
            <person name="Chen Y."/>
            <person name="Yu Z."/>
            <person name="Chen N."/>
        </authorList>
    </citation>
    <scope>NUCLEOTIDE SEQUENCE</scope>
    <source>
        <strain evidence="11">CNS00067</strain>
    </source>
</reference>
<dbReference type="EMBL" id="MT471327">
    <property type="protein sequence ID" value="QRN73123.1"/>
    <property type="molecule type" value="Genomic_DNA"/>
</dbReference>
<dbReference type="AlphaFoldDB" id="A0A891ZNZ8"/>
<accession>A0A891ZNZ8</accession>
<dbReference type="PANTHER" id="PTHR35108:SF1">
    <property type="entry name" value="OS04G0461100 PROTEIN"/>
    <property type="match status" value="1"/>
</dbReference>
<dbReference type="EMBL" id="MT471325">
    <property type="protein sequence ID" value="QRN72907.1"/>
    <property type="molecule type" value="Genomic_DNA"/>
</dbReference>
<keyword evidence="4" id="KW-0687">Ribonucleoprotein</keyword>
<comment type="subunit">
    <text evidence="2">Part of the 30S ribosomal subunit.</text>
</comment>
<name>A0A891ZNZ8_9EUKA</name>
<evidence type="ECO:0000313" key="12">
    <source>
        <dbReference type="EMBL" id="QRN73339.1"/>
    </source>
</evidence>
<evidence type="ECO:0000313" key="13">
    <source>
        <dbReference type="EMBL" id="QRN73447.1"/>
    </source>
</evidence>
<evidence type="ECO:0000256" key="2">
    <source>
        <dbReference type="ARBA" id="ARBA00011458"/>
    </source>
</evidence>
<dbReference type="GO" id="GO:0003735">
    <property type="term" value="F:structural constituent of ribosome"/>
    <property type="evidence" value="ECO:0007669"/>
    <property type="project" value="InterPro"/>
</dbReference>
<evidence type="ECO:0000313" key="8">
    <source>
        <dbReference type="EMBL" id="QRN72907.1"/>
    </source>
</evidence>
<dbReference type="GO" id="GO:0005840">
    <property type="term" value="C:ribosome"/>
    <property type="evidence" value="ECO:0007669"/>
    <property type="project" value="UniProtKB-KW"/>
</dbReference>
<dbReference type="GO" id="GO:1990904">
    <property type="term" value="C:ribonucleoprotein complex"/>
    <property type="evidence" value="ECO:0007669"/>
    <property type="project" value="UniProtKB-KW"/>
</dbReference>
<proteinExistence type="inferred from homology"/>
<evidence type="ECO:0000256" key="5">
    <source>
        <dbReference type="ARBA" id="ARBA00035379"/>
    </source>
</evidence>
<dbReference type="InterPro" id="IPR006924">
    <property type="entry name" value="Ribosomal_cS23-like"/>
</dbReference>
<dbReference type="EMBL" id="MT471323">
    <property type="protein sequence ID" value="QRN72691.1"/>
    <property type="molecule type" value="Genomic_DNA"/>
</dbReference>
<gene>
    <name evidence="12" type="primary">ycf65</name>
</gene>
<protein>
    <recommendedName>
        <fullName evidence="5">30S ribosomal protein 3, chloroplastic</fullName>
    </recommendedName>
</protein>
<geneLocation type="chloroplast" evidence="12"/>
<reference evidence="12" key="1">
    <citation type="submission" date="2020-05" db="EMBL/GenBank/DDBJ databases">
        <authorList>
            <person name="Song H."/>
            <person name="Chen N."/>
        </authorList>
    </citation>
    <scope>NUCLEOTIDE SEQUENCE</scope>
    <source>
        <strain evidence="6">CNS00062</strain>
        <strain evidence="7">CNS00063</strain>
        <strain evidence="8">CNS00064</strain>
        <strain evidence="9">CNS00065</strain>
        <strain evidence="10">CNS00066</strain>
        <strain evidence="12">CNS00075</strain>
        <strain evidence="13">CNS00076</strain>
    </source>
</reference>
<dbReference type="PANTHER" id="PTHR35108">
    <property type="entry name" value="30S RIBOSOMAL PROTEIN 3, CHLOROPLASTIC"/>
    <property type="match status" value="1"/>
</dbReference>
<keyword evidence="3" id="KW-0689">Ribosomal protein</keyword>
<organism evidence="12">
    <name type="scientific">Phaeocystis globosa</name>
    <dbReference type="NCBI Taxonomy" id="33658"/>
    <lineage>
        <taxon>Eukaryota</taxon>
        <taxon>Haptista</taxon>
        <taxon>Haptophyta</taxon>
        <taxon>Prymnesiophyceae</taxon>
        <taxon>Phaeocystales</taxon>
        <taxon>Phaeocystaceae</taxon>
        <taxon>Phaeocystis</taxon>
    </lineage>
</organism>
<dbReference type="EMBL" id="MT471328">
    <property type="protein sequence ID" value="QRN73231.1"/>
    <property type="molecule type" value="Genomic_DNA"/>
</dbReference>
<dbReference type="Gene3D" id="3.30.390.140">
    <property type="match status" value="1"/>
</dbReference>
<dbReference type="EMBL" id="MT471324">
    <property type="protein sequence ID" value="QRN72799.1"/>
    <property type="molecule type" value="Genomic_DNA"/>
</dbReference>
<evidence type="ECO:0000313" key="6">
    <source>
        <dbReference type="EMBL" id="QRN72691.1"/>
    </source>
</evidence>
<evidence type="ECO:0000256" key="4">
    <source>
        <dbReference type="ARBA" id="ARBA00023274"/>
    </source>
</evidence>
<dbReference type="GO" id="GO:0006412">
    <property type="term" value="P:translation"/>
    <property type="evidence" value="ECO:0007669"/>
    <property type="project" value="InterPro"/>
</dbReference>
<keyword evidence="12" id="KW-0934">Plastid</keyword>
<dbReference type="Pfam" id="PF04839">
    <property type="entry name" value="PSRP-3_Ycf65"/>
    <property type="match status" value="1"/>
</dbReference>
<evidence type="ECO:0000313" key="9">
    <source>
        <dbReference type="EMBL" id="QRN73015.1"/>
    </source>
</evidence>
<dbReference type="EMBL" id="MT471329">
    <property type="protein sequence ID" value="QRN73339.1"/>
    <property type="molecule type" value="Genomic_DNA"/>
</dbReference>
<evidence type="ECO:0000313" key="11">
    <source>
        <dbReference type="EMBL" id="QRN73231.1"/>
    </source>
</evidence>
<dbReference type="EMBL" id="MT471326">
    <property type="protein sequence ID" value="QRN73015.1"/>
    <property type="molecule type" value="Genomic_DNA"/>
</dbReference>
<keyword evidence="12" id="KW-0150">Chloroplast</keyword>
<evidence type="ECO:0000256" key="1">
    <source>
        <dbReference type="ARBA" id="ARBA00008561"/>
    </source>
</evidence>
<evidence type="ECO:0000313" key="7">
    <source>
        <dbReference type="EMBL" id="QRN72799.1"/>
    </source>
</evidence>